<dbReference type="InterPro" id="IPR046959">
    <property type="entry name" value="PRK1-6/SRF4-like"/>
</dbReference>
<keyword evidence="2" id="KW-0732">Signal</keyword>
<dbReference type="SUPFAM" id="SSF52058">
    <property type="entry name" value="L domain-like"/>
    <property type="match status" value="1"/>
</dbReference>
<organism evidence="3 4">
    <name type="scientific">Gonapodya prolifera (strain JEL478)</name>
    <name type="common">Monoblepharis prolifera</name>
    <dbReference type="NCBI Taxonomy" id="1344416"/>
    <lineage>
        <taxon>Eukaryota</taxon>
        <taxon>Fungi</taxon>
        <taxon>Fungi incertae sedis</taxon>
        <taxon>Chytridiomycota</taxon>
        <taxon>Chytridiomycota incertae sedis</taxon>
        <taxon>Monoblepharidomycetes</taxon>
        <taxon>Monoblepharidales</taxon>
        <taxon>Gonapodyaceae</taxon>
        <taxon>Gonapodya</taxon>
    </lineage>
</organism>
<dbReference type="OrthoDB" id="676979at2759"/>
<feature type="region of interest" description="Disordered" evidence="1">
    <location>
        <begin position="205"/>
        <end position="231"/>
    </location>
</feature>
<feature type="region of interest" description="Disordered" evidence="1">
    <location>
        <begin position="244"/>
        <end position="279"/>
    </location>
</feature>
<keyword evidence="4" id="KW-1185">Reference proteome</keyword>
<evidence type="ECO:0000256" key="1">
    <source>
        <dbReference type="SAM" id="MobiDB-lite"/>
    </source>
</evidence>
<dbReference type="InterPro" id="IPR032675">
    <property type="entry name" value="LRR_dom_sf"/>
</dbReference>
<sequence>MGAGIRAIVRWATLASLVALITAQGVPFAGTSVASECAIVEKMYDDSNLPLFWTRGSCCIELGNAPSKNMIISCTAEGRITGIELASANLAGSFPSFNSLTQLRYLSLDSNAITGQIPSNAFDGLTFLYHIDIHGNRISGPLPNLSRTPMIELIVYNNFMSGSIDGLIPSTTTLCRLTPENAGLTTCMNIFPSSCGAVPLSCGAPPPPPPPSVVTSGAAAPTPSSIPATSTSAVASDVTSAVPSSIAAPSSTTGSPTLPSLAVTSDTSTTSTTSSPAVASVTGGADAVTAGESQKSAGPSIVAIVGGAKSGMEHVGSGNTKLKGVFT</sequence>
<feature type="compositionally biased region" description="Low complexity" evidence="1">
    <location>
        <begin position="213"/>
        <end position="231"/>
    </location>
</feature>
<evidence type="ECO:0008006" key="5">
    <source>
        <dbReference type="Google" id="ProtNLM"/>
    </source>
</evidence>
<dbReference type="Pfam" id="PF00560">
    <property type="entry name" value="LRR_1"/>
    <property type="match status" value="1"/>
</dbReference>
<dbReference type="Gene3D" id="3.80.10.10">
    <property type="entry name" value="Ribonuclease Inhibitor"/>
    <property type="match status" value="1"/>
</dbReference>
<evidence type="ECO:0000256" key="2">
    <source>
        <dbReference type="SAM" id="SignalP"/>
    </source>
</evidence>
<dbReference type="AlphaFoldDB" id="A0A139ABR4"/>
<name>A0A139ABR4_GONPJ</name>
<accession>A0A139ABR4</accession>
<evidence type="ECO:0000313" key="4">
    <source>
        <dbReference type="Proteomes" id="UP000070544"/>
    </source>
</evidence>
<feature type="chain" id="PRO_5007296095" description="L domain-like protein" evidence="2">
    <location>
        <begin position="24"/>
        <end position="327"/>
    </location>
</feature>
<proteinExistence type="predicted"/>
<feature type="signal peptide" evidence="2">
    <location>
        <begin position="1"/>
        <end position="23"/>
    </location>
</feature>
<reference evidence="3 4" key="1">
    <citation type="journal article" date="2015" name="Genome Biol. Evol.">
        <title>Phylogenomic analyses indicate that early fungi evolved digesting cell walls of algal ancestors of land plants.</title>
        <authorList>
            <person name="Chang Y."/>
            <person name="Wang S."/>
            <person name="Sekimoto S."/>
            <person name="Aerts A.L."/>
            <person name="Choi C."/>
            <person name="Clum A."/>
            <person name="LaButti K.M."/>
            <person name="Lindquist E.A."/>
            <person name="Yee Ngan C."/>
            <person name="Ohm R.A."/>
            <person name="Salamov A.A."/>
            <person name="Grigoriev I.V."/>
            <person name="Spatafora J.W."/>
            <person name="Berbee M.L."/>
        </authorList>
    </citation>
    <scope>NUCLEOTIDE SEQUENCE [LARGE SCALE GENOMIC DNA]</scope>
    <source>
        <strain evidence="3 4">JEL478</strain>
    </source>
</reference>
<dbReference type="PANTHER" id="PTHR48007:SF4">
    <property type="entry name" value="LEUCINE-RICH REPEAT RECEPTOR-LIKE PROTEIN KINASE PXC1"/>
    <property type="match status" value="1"/>
</dbReference>
<dbReference type="Proteomes" id="UP000070544">
    <property type="component" value="Unassembled WGS sequence"/>
</dbReference>
<evidence type="ECO:0000313" key="3">
    <source>
        <dbReference type="EMBL" id="KXS13915.1"/>
    </source>
</evidence>
<protein>
    <recommendedName>
        <fullName evidence="5">L domain-like protein</fullName>
    </recommendedName>
</protein>
<gene>
    <name evidence="3" type="ORF">M427DRAFT_359821</name>
</gene>
<dbReference type="STRING" id="1344416.A0A139ABR4"/>
<dbReference type="EMBL" id="KQ965773">
    <property type="protein sequence ID" value="KXS13915.1"/>
    <property type="molecule type" value="Genomic_DNA"/>
</dbReference>
<dbReference type="InterPro" id="IPR001611">
    <property type="entry name" value="Leu-rich_rpt"/>
</dbReference>
<dbReference type="PANTHER" id="PTHR48007">
    <property type="entry name" value="LEUCINE-RICH REPEAT RECEPTOR-LIKE PROTEIN KINASE PXC1"/>
    <property type="match status" value="1"/>
</dbReference>